<proteinExistence type="predicted"/>
<gene>
    <name evidence="2" type="ORF">BON30_24055</name>
</gene>
<dbReference type="STRING" id="83449.BON30_24055"/>
<keyword evidence="3" id="KW-1185">Reference proteome</keyword>
<name>A0A1L9B7J6_9BACT</name>
<feature type="region of interest" description="Disordered" evidence="1">
    <location>
        <begin position="24"/>
        <end position="79"/>
    </location>
</feature>
<organism evidence="2 3">
    <name type="scientific">Cystobacter ferrugineus</name>
    <dbReference type="NCBI Taxonomy" id="83449"/>
    <lineage>
        <taxon>Bacteria</taxon>
        <taxon>Pseudomonadati</taxon>
        <taxon>Myxococcota</taxon>
        <taxon>Myxococcia</taxon>
        <taxon>Myxococcales</taxon>
        <taxon>Cystobacterineae</taxon>
        <taxon>Archangiaceae</taxon>
        <taxon>Cystobacter</taxon>
    </lineage>
</organism>
<accession>A0A1L9B7J6</accession>
<evidence type="ECO:0000313" key="2">
    <source>
        <dbReference type="EMBL" id="OJH38222.1"/>
    </source>
</evidence>
<sequence length="127" mass="13727">MGTFKQFLDAQQLEPRTLVRLSSQLEARSDEDRKLARQRSDKRRDKEKQAKPYAELGIGKPKSGRGVSEQQVSAAIEDRPLPPKVRGKLVRAVNAVLGKKGGSAVTFQALFGEVAAQKGAAAKAKAG</sequence>
<protein>
    <submittedName>
        <fullName evidence="2">Uncharacterized protein</fullName>
    </submittedName>
</protein>
<reference evidence="3" key="1">
    <citation type="submission" date="2016-11" db="EMBL/GenBank/DDBJ databases">
        <authorList>
            <person name="Shukria A."/>
            <person name="Stevens D.C."/>
        </authorList>
    </citation>
    <scope>NUCLEOTIDE SEQUENCE [LARGE SCALE GENOMIC DNA]</scope>
    <source>
        <strain evidence="3">Cbfe23</strain>
    </source>
</reference>
<dbReference type="EMBL" id="MPIN01000006">
    <property type="protein sequence ID" value="OJH38222.1"/>
    <property type="molecule type" value="Genomic_DNA"/>
</dbReference>
<reference evidence="2 3" key="2">
    <citation type="submission" date="2016-12" db="EMBL/GenBank/DDBJ databases">
        <title>Draft Genome Sequence of Cystobacter ferrugineus Strain Cbfe23.</title>
        <authorList>
            <person name="Akbar S."/>
            <person name="Dowd S.E."/>
            <person name="Stevens D.C."/>
        </authorList>
    </citation>
    <scope>NUCLEOTIDE SEQUENCE [LARGE SCALE GENOMIC DNA]</scope>
    <source>
        <strain evidence="2 3">Cbfe23</strain>
    </source>
</reference>
<dbReference type="RefSeq" id="WP_071900729.1">
    <property type="nucleotide sequence ID" value="NZ_MPIN01000006.1"/>
</dbReference>
<dbReference type="OrthoDB" id="5383140at2"/>
<dbReference type="AlphaFoldDB" id="A0A1L9B7J6"/>
<dbReference type="Proteomes" id="UP000182229">
    <property type="component" value="Unassembled WGS sequence"/>
</dbReference>
<comment type="caution">
    <text evidence="2">The sequence shown here is derived from an EMBL/GenBank/DDBJ whole genome shotgun (WGS) entry which is preliminary data.</text>
</comment>
<feature type="compositionally biased region" description="Basic and acidic residues" evidence="1">
    <location>
        <begin position="27"/>
        <end position="50"/>
    </location>
</feature>
<evidence type="ECO:0000256" key="1">
    <source>
        <dbReference type="SAM" id="MobiDB-lite"/>
    </source>
</evidence>
<evidence type="ECO:0000313" key="3">
    <source>
        <dbReference type="Proteomes" id="UP000182229"/>
    </source>
</evidence>